<keyword evidence="1" id="KW-1133">Transmembrane helix</keyword>
<evidence type="ECO:0000313" key="2">
    <source>
        <dbReference type="EMBL" id="KAK3320474.1"/>
    </source>
</evidence>
<keyword evidence="1" id="KW-0812">Transmembrane</keyword>
<name>A0AAE0I8Y6_9PEZI</name>
<reference evidence="2" key="2">
    <citation type="submission" date="2023-06" db="EMBL/GenBank/DDBJ databases">
        <authorList>
            <consortium name="Lawrence Berkeley National Laboratory"/>
            <person name="Haridas S."/>
            <person name="Hensen N."/>
            <person name="Bonometti L."/>
            <person name="Westerberg I."/>
            <person name="Brannstrom I.O."/>
            <person name="Guillou S."/>
            <person name="Cros-Aarteil S."/>
            <person name="Calhoun S."/>
            <person name="Kuo A."/>
            <person name="Mondo S."/>
            <person name="Pangilinan J."/>
            <person name="Riley R."/>
            <person name="Labutti K."/>
            <person name="Andreopoulos B."/>
            <person name="Lipzen A."/>
            <person name="Chen C."/>
            <person name="Yanf M."/>
            <person name="Daum C."/>
            <person name="Ng V."/>
            <person name="Clum A."/>
            <person name="Steindorff A."/>
            <person name="Ohm R."/>
            <person name="Martin F."/>
            <person name="Silar P."/>
            <person name="Natvig D."/>
            <person name="Lalanne C."/>
            <person name="Gautier V."/>
            <person name="Ament-Velasquez S.L."/>
            <person name="Kruys A."/>
            <person name="Hutchinson M.I."/>
            <person name="Powell A.J."/>
            <person name="Barry K."/>
            <person name="Miller A.N."/>
            <person name="Grigoriev I.V."/>
            <person name="Debuchy R."/>
            <person name="Gladieux P."/>
            <person name="Thoren M.H."/>
            <person name="Johannesson H."/>
        </authorList>
    </citation>
    <scope>NUCLEOTIDE SEQUENCE</scope>
    <source>
        <strain evidence="2">SMH4131-1</strain>
    </source>
</reference>
<feature type="transmembrane region" description="Helical" evidence="1">
    <location>
        <begin position="154"/>
        <end position="174"/>
    </location>
</feature>
<keyword evidence="3" id="KW-1185">Reference proteome</keyword>
<protein>
    <submittedName>
        <fullName evidence="2">Uncharacterized protein</fullName>
    </submittedName>
</protein>
<comment type="caution">
    <text evidence="2">The sequence shown here is derived from an EMBL/GenBank/DDBJ whole genome shotgun (WGS) entry which is preliminary data.</text>
</comment>
<dbReference type="AlphaFoldDB" id="A0AAE0I8Y6"/>
<accession>A0AAE0I8Y6</accession>
<gene>
    <name evidence="2" type="ORF">B0T19DRAFT_241136</name>
</gene>
<dbReference type="Proteomes" id="UP001286456">
    <property type="component" value="Unassembled WGS sequence"/>
</dbReference>
<dbReference type="EMBL" id="JAUEPO010000005">
    <property type="protein sequence ID" value="KAK3320474.1"/>
    <property type="molecule type" value="Genomic_DNA"/>
</dbReference>
<proteinExistence type="predicted"/>
<evidence type="ECO:0000313" key="3">
    <source>
        <dbReference type="Proteomes" id="UP001286456"/>
    </source>
</evidence>
<reference evidence="2" key="1">
    <citation type="journal article" date="2023" name="Mol. Phylogenet. Evol.">
        <title>Genome-scale phylogeny and comparative genomics of the fungal order Sordariales.</title>
        <authorList>
            <person name="Hensen N."/>
            <person name="Bonometti L."/>
            <person name="Westerberg I."/>
            <person name="Brannstrom I.O."/>
            <person name="Guillou S."/>
            <person name="Cros-Aarteil S."/>
            <person name="Calhoun S."/>
            <person name="Haridas S."/>
            <person name="Kuo A."/>
            <person name="Mondo S."/>
            <person name="Pangilinan J."/>
            <person name="Riley R."/>
            <person name="LaButti K."/>
            <person name="Andreopoulos B."/>
            <person name="Lipzen A."/>
            <person name="Chen C."/>
            <person name="Yan M."/>
            <person name="Daum C."/>
            <person name="Ng V."/>
            <person name="Clum A."/>
            <person name="Steindorff A."/>
            <person name="Ohm R.A."/>
            <person name="Martin F."/>
            <person name="Silar P."/>
            <person name="Natvig D.O."/>
            <person name="Lalanne C."/>
            <person name="Gautier V."/>
            <person name="Ament-Velasquez S.L."/>
            <person name="Kruys A."/>
            <person name="Hutchinson M.I."/>
            <person name="Powell A.J."/>
            <person name="Barry K."/>
            <person name="Miller A.N."/>
            <person name="Grigoriev I.V."/>
            <person name="Debuchy R."/>
            <person name="Gladieux P."/>
            <person name="Hiltunen Thoren M."/>
            <person name="Johannesson H."/>
        </authorList>
    </citation>
    <scope>NUCLEOTIDE SEQUENCE</scope>
    <source>
        <strain evidence="2">SMH4131-1</strain>
    </source>
</reference>
<sequence length="180" mass="20104">MGRTNQVVDHFFLSRSELSSIHTIQASRCFETFLGCCQRMIKGPSPQIENASTALSSTIHHSFIEFTSYPGFLAVRLPHVCDLYKALSKISAGYVVASRCAYPRKQPSHGSRSVRTLLPLHFALPNSYFLYVSAFPSGRPSDSSRLDLLTLPGMRHFLLGLSFCSALSLFYYVYGSPWIP</sequence>
<evidence type="ECO:0000256" key="1">
    <source>
        <dbReference type="SAM" id="Phobius"/>
    </source>
</evidence>
<keyword evidence="1" id="KW-0472">Membrane</keyword>
<organism evidence="2 3">
    <name type="scientific">Cercophora scortea</name>
    <dbReference type="NCBI Taxonomy" id="314031"/>
    <lineage>
        <taxon>Eukaryota</taxon>
        <taxon>Fungi</taxon>
        <taxon>Dikarya</taxon>
        <taxon>Ascomycota</taxon>
        <taxon>Pezizomycotina</taxon>
        <taxon>Sordariomycetes</taxon>
        <taxon>Sordariomycetidae</taxon>
        <taxon>Sordariales</taxon>
        <taxon>Lasiosphaeriaceae</taxon>
        <taxon>Cercophora</taxon>
    </lineage>
</organism>